<evidence type="ECO:0000256" key="2">
    <source>
        <dbReference type="ARBA" id="ARBA00022741"/>
    </source>
</evidence>
<dbReference type="SMART" id="SM00382">
    <property type="entry name" value="AAA"/>
    <property type="match status" value="1"/>
</dbReference>
<dbReference type="InterPro" id="IPR036269">
    <property type="entry name" value="Rho_N_sf"/>
</dbReference>
<dbReference type="PROSITE" id="PS51856">
    <property type="entry name" value="RHO_RNA_BD"/>
    <property type="match status" value="1"/>
</dbReference>
<dbReference type="NCBIfam" id="NF006886">
    <property type="entry name" value="PRK09376.1"/>
    <property type="match status" value="1"/>
</dbReference>
<dbReference type="InterPro" id="IPR003593">
    <property type="entry name" value="AAA+_ATPase"/>
</dbReference>
<dbReference type="PANTHER" id="PTHR46425:SF1">
    <property type="entry name" value="TRANSCRIPTION TERMINATION FACTOR RHO"/>
    <property type="match status" value="1"/>
</dbReference>
<sequence length="418" mass="46945">MNLTELKKKTATDLIDLARESGVEGMSRARKQDIIFAILKAHARKGEDIYGDGVLEILQDGFGFLRSADSSYLAGPDDIYVSPSQIRRFSLRTGDTVSGKIRPPKEGERYFALLKVSEINFERPENAKNKVPFENLTPLFPDERLRIEQGNGSTEDLTARVIDLASPVGKGQRGLIVSPPKSGKTMMLQNIAQSIAANHPECYLIVLLIDERPEEVTEMARSVRGEVVSSTFDEPASRHVQVAEMVIEKAKRLVEHKRDVVILLDSITRLARAYNTVIPSSGKVLTGGVDANALHRPKRFFGAARNIEEGGSLTILATALVETGSRMDDVIYEEFKGTGNMEVHLDRRIAEKRIYPAIDINRSGTRREERLTKPDELKKMWILRKLLHPMDEIAAIEFLLDRLKNTKTNEEFYASMKR</sequence>
<evidence type="ECO:0000256" key="3">
    <source>
        <dbReference type="ARBA" id="ARBA00022801"/>
    </source>
</evidence>
<keyword evidence="2" id="KW-0547">Nucleotide-binding</keyword>
<dbReference type="InterPro" id="IPR011113">
    <property type="entry name" value="Rho_RNA-bd"/>
</dbReference>
<keyword evidence="5" id="KW-0067">ATP-binding</keyword>
<dbReference type="InterPro" id="IPR011129">
    <property type="entry name" value="CSD"/>
</dbReference>
<gene>
    <name evidence="10" type="ORF">MNBD_GAMMA20-1594</name>
</gene>
<dbReference type="GO" id="GO:0005524">
    <property type="term" value="F:ATP binding"/>
    <property type="evidence" value="ECO:0007669"/>
    <property type="project" value="UniProtKB-KW"/>
</dbReference>
<dbReference type="EMBL" id="UOFU01000195">
    <property type="protein sequence ID" value="VAX00201.1"/>
    <property type="molecule type" value="Genomic_DNA"/>
</dbReference>
<dbReference type="Gene3D" id="3.40.50.300">
    <property type="entry name" value="P-loop containing nucleotide triphosphate hydrolases"/>
    <property type="match status" value="1"/>
</dbReference>
<keyword evidence="1" id="KW-0806">Transcription termination</keyword>
<keyword evidence="6" id="KW-0694">RNA-binding</keyword>
<dbReference type="FunFam" id="3.40.50.300:FF:000072">
    <property type="entry name" value="Transcription termination factor Rho"/>
    <property type="match status" value="1"/>
</dbReference>
<dbReference type="InterPro" id="IPR011112">
    <property type="entry name" value="Rho-like_N"/>
</dbReference>
<organism evidence="10">
    <name type="scientific">hydrothermal vent metagenome</name>
    <dbReference type="NCBI Taxonomy" id="652676"/>
    <lineage>
        <taxon>unclassified sequences</taxon>
        <taxon>metagenomes</taxon>
        <taxon>ecological metagenomes</taxon>
    </lineage>
</organism>
<dbReference type="CDD" id="cd01128">
    <property type="entry name" value="rho_factor_C"/>
    <property type="match status" value="1"/>
</dbReference>
<dbReference type="InterPro" id="IPR004665">
    <property type="entry name" value="Term_rho"/>
</dbReference>
<dbReference type="GO" id="GO:0008186">
    <property type="term" value="F:ATP-dependent activity, acting on RNA"/>
    <property type="evidence" value="ECO:0007669"/>
    <property type="project" value="InterPro"/>
</dbReference>
<evidence type="ECO:0000256" key="4">
    <source>
        <dbReference type="ARBA" id="ARBA00022806"/>
    </source>
</evidence>
<evidence type="ECO:0000256" key="6">
    <source>
        <dbReference type="ARBA" id="ARBA00022884"/>
    </source>
</evidence>
<evidence type="ECO:0000256" key="5">
    <source>
        <dbReference type="ARBA" id="ARBA00022840"/>
    </source>
</evidence>
<dbReference type="SMART" id="SM00959">
    <property type="entry name" value="Rho_N"/>
    <property type="match status" value="1"/>
</dbReference>
<evidence type="ECO:0000313" key="10">
    <source>
        <dbReference type="EMBL" id="VAX00201.1"/>
    </source>
</evidence>
<dbReference type="Pfam" id="PF00006">
    <property type="entry name" value="ATP-synt_ab"/>
    <property type="match status" value="1"/>
</dbReference>
<dbReference type="InterPro" id="IPR041703">
    <property type="entry name" value="Rho_factor_ATP-bd"/>
</dbReference>
<dbReference type="GO" id="GO:0006353">
    <property type="term" value="P:DNA-templated transcription termination"/>
    <property type="evidence" value="ECO:0007669"/>
    <property type="project" value="UniProtKB-KW"/>
</dbReference>
<keyword evidence="8" id="KW-0804">Transcription</keyword>
<dbReference type="CDD" id="cd04459">
    <property type="entry name" value="Rho_CSD"/>
    <property type="match status" value="1"/>
</dbReference>
<dbReference type="Pfam" id="PF07497">
    <property type="entry name" value="Rho_RNA_bind"/>
    <property type="match status" value="1"/>
</dbReference>
<protein>
    <submittedName>
        <fullName evidence="10">Transcription termination factor Rho</fullName>
    </submittedName>
</protein>
<name>A0A3B1AEV4_9ZZZZ</name>
<dbReference type="InterPro" id="IPR027417">
    <property type="entry name" value="P-loop_NTPase"/>
</dbReference>
<evidence type="ECO:0000256" key="8">
    <source>
        <dbReference type="ARBA" id="ARBA00023163"/>
    </source>
</evidence>
<dbReference type="SMART" id="SM00357">
    <property type="entry name" value="CSP"/>
    <property type="match status" value="1"/>
</dbReference>
<dbReference type="Pfam" id="PF07498">
    <property type="entry name" value="Rho_N"/>
    <property type="match status" value="1"/>
</dbReference>
<dbReference type="SUPFAM" id="SSF52540">
    <property type="entry name" value="P-loop containing nucleoside triphosphate hydrolases"/>
    <property type="match status" value="1"/>
</dbReference>
<dbReference type="GO" id="GO:0004386">
    <property type="term" value="F:helicase activity"/>
    <property type="evidence" value="ECO:0007669"/>
    <property type="project" value="UniProtKB-KW"/>
</dbReference>
<proteinExistence type="inferred from homology"/>
<dbReference type="SUPFAM" id="SSF50249">
    <property type="entry name" value="Nucleic acid-binding proteins"/>
    <property type="match status" value="1"/>
</dbReference>
<evidence type="ECO:0000256" key="1">
    <source>
        <dbReference type="ARBA" id="ARBA00022472"/>
    </source>
</evidence>
<keyword evidence="3" id="KW-0378">Hydrolase</keyword>
<keyword evidence="4" id="KW-0347">Helicase</keyword>
<dbReference type="NCBIfam" id="TIGR00767">
    <property type="entry name" value="rho"/>
    <property type="match status" value="1"/>
</dbReference>
<evidence type="ECO:0000256" key="7">
    <source>
        <dbReference type="ARBA" id="ARBA00023015"/>
    </source>
</evidence>
<dbReference type="FunFam" id="2.40.50.140:FF:000010">
    <property type="entry name" value="Transcription termination factor Rho"/>
    <property type="match status" value="1"/>
</dbReference>
<dbReference type="HAMAP" id="MF_01884">
    <property type="entry name" value="Rho"/>
    <property type="match status" value="1"/>
</dbReference>
<dbReference type="GO" id="GO:0016787">
    <property type="term" value="F:hydrolase activity"/>
    <property type="evidence" value="ECO:0007669"/>
    <property type="project" value="UniProtKB-KW"/>
</dbReference>
<dbReference type="PANTHER" id="PTHR46425">
    <property type="entry name" value="TRANSCRIPTION TERMINATION FACTOR RHO"/>
    <property type="match status" value="1"/>
</dbReference>
<dbReference type="InterPro" id="IPR012340">
    <property type="entry name" value="NA-bd_OB-fold"/>
</dbReference>
<reference evidence="10" key="1">
    <citation type="submission" date="2018-06" db="EMBL/GenBank/DDBJ databases">
        <authorList>
            <person name="Zhirakovskaya E."/>
        </authorList>
    </citation>
    <scope>NUCLEOTIDE SEQUENCE</scope>
</reference>
<evidence type="ECO:0000259" key="9">
    <source>
        <dbReference type="PROSITE" id="PS51856"/>
    </source>
</evidence>
<dbReference type="Gene3D" id="2.40.50.140">
    <property type="entry name" value="Nucleic acid-binding proteins"/>
    <property type="match status" value="1"/>
</dbReference>
<dbReference type="Gene3D" id="1.10.720.10">
    <property type="match status" value="1"/>
</dbReference>
<dbReference type="AlphaFoldDB" id="A0A3B1AEV4"/>
<dbReference type="SUPFAM" id="SSF68912">
    <property type="entry name" value="Rho N-terminal domain-like"/>
    <property type="match status" value="1"/>
</dbReference>
<dbReference type="InterPro" id="IPR000194">
    <property type="entry name" value="ATPase_F1/V1/A1_a/bsu_nucl-bd"/>
</dbReference>
<accession>A0A3B1AEV4</accession>
<feature type="domain" description="Rho RNA-BD" evidence="9">
    <location>
        <begin position="48"/>
        <end position="123"/>
    </location>
</feature>
<dbReference type="GO" id="GO:0003723">
    <property type="term" value="F:RNA binding"/>
    <property type="evidence" value="ECO:0007669"/>
    <property type="project" value="UniProtKB-KW"/>
</dbReference>
<keyword evidence="7" id="KW-0805">Transcription regulation</keyword>